<dbReference type="PANTHER" id="PTHR38794">
    <property type="entry name" value="INTEGRAL MEMBRANE PROTEIN"/>
    <property type="match status" value="1"/>
</dbReference>
<dbReference type="Proteomes" id="UP000799771">
    <property type="component" value="Unassembled WGS sequence"/>
</dbReference>
<reference evidence="3" key="1">
    <citation type="journal article" date="2020" name="Stud. Mycol.">
        <title>101 Dothideomycetes genomes: a test case for predicting lifestyles and emergence of pathogens.</title>
        <authorList>
            <person name="Haridas S."/>
            <person name="Albert R."/>
            <person name="Binder M."/>
            <person name="Bloem J."/>
            <person name="Labutti K."/>
            <person name="Salamov A."/>
            <person name="Andreopoulos B."/>
            <person name="Baker S."/>
            <person name="Barry K."/>
            <person name="Bills G."/>
            <person name="Bluhm B."/>
            <person name="Cannon C."/>
            <person name="Castanera R."/>
            <person name="Culley D."/>
            <person name="Daum C."/>
            <person name="Ezra D."/>
            <person name="Gonzalez J."/>
            <person name="Henrissat B."/>
            <person name="Kuo A."/>
            <person name="Liang C."/>
            <person name="Lipzen A."/>
            <person name="Lutzoni F."/>
            <person name="Magnuson J."/>
            <person name="Mondo S."/>
            <person name="Nolan M."/>
            <person name="Ohm R."/>
            <person name="Pangilinan J."/>
            <person name="Park H.-J."/>
            <person name="Ramirez L."/>
            <person name="Alfaro M."/>
            <person name="Sun H."/>
            <person name="Tritt A."/>
            <person name="Yoshinaga Y."/>
            <person name="Zwiers L.-H."/>
            <person name="Turgeon B."/>
            <person name="Goodwin S."/>
            <person name="Spatafora J."/>
            <person name="Crous P."/>
            <person name="Grigoriev I."/>
        </authorList>
    </citation>
    <scope>NUCLEOTIDE SEQUENCE</scope>
    <source>
        <strain evidence="3">CBS 119687</strain>
    </source>
</reference>
<evidence type="ECO:0000313" key="3">
    <source>
        <dbReference type="EMBL" id="KAF2133081.1"/>
    </source>
</evidence>
<feature type="transmembrane region" description="Helical" evidence="1">
    <location>
        <begin position="48"/>
        <end position="67"/>
    </location>
</feature>
<dbReference type="Pfam" id="PF20684">
    <property type="entry name" value="Fung_rhodopsin"/>
    <property type="match status" value="1"/>
</dbReference>
<keyword evidence="1" id="KW-0472">Membrane</keyword>
<evidence type="ECO:0000313" key="4">
    <source>
        <dbReference type="Proteomes" id="UP000799771"/>
    </source>
</evidence>
<dbReference type="EMBL" id="ML977500">
    <property type="protein sequence ID" value="KAF2133081.1"/>
    <property type="molecule type" value="Genomic_DNA"/>
</dbReference>
<feature type="transmembrane region" description="Helical" evidence="1">
    <location>
        <begin position="167"/>
        <end position="190"/>
    </location>
</feature>
<dbReference type="GeneID" id="54405191"/>
<accession>A0A6A6ARD6</accession>
<feature type="transmembrane region" description="Helical" evidence="1">
    <location>
        <begin position="93"/>
        <end position="114"/>
    </location>
</feature>
<keyword evidence="1" id="KW-1133">Transmembrane helix</keyword>
<feature type="transmembrane region" description="Helical" evidence="1">
    <location>
        <begin position="202"/>
        <end position="226"/>
    </location>
</feature>
<feature type="domain" description="Rhodopsin" evidence="2">
    <location>
        <begin position="37"/>
        <end position="268"/>
    </location>
</feature>
<evidence type="ECO:0000256" key="1">
    <source>
        <dbReference type="SAM" id="Phobius"/>
    </source>
</evidence>
<dbReference type="RefSeq" id="XP_033527468.1">
    <property type="nucleotide sequence ID" value="XM_033664759.1"/>
</dbReference>
<feature type="transmembrane region" description="Helical" evidence="1">
    <location>
        <begin position="126"/>
        <end position="147"/>
    </location>
</feature>
<sequence length="331" mass="37154">MNQVIVSDSNRTPIIQIATWFCLVTSLLAFLTHATIKFYVFRSLKVESGFVLISLVFCIAQSIAVILQTEHGFGKPMTTLSNYDIQSELKSEYAATILLIASLGFSKLAVIAFVQNLTPSQLHQKINLGVGISASLWLLCSVLVATFQCPMPHPWDKTLDRCIDRFSWWNAVSILNIVTEIAIVTLELGITAQLHIARQKKAVVMSIFACRLLVFIGAAIQLAFVFHENRNPSMKHDLTLGFWRSTICNQIVQCLAIVTTCLPYTKIFMEGFESGLMRLDDLRRRGEHITKDDSRREYQLMDVSRSTRDNTINVSKSWAVQVEPAKCASSS</sequence>
<name>A0A6A6ARD6_9PLEO</name>
<gene>
    <name evidence="3" type="ORF">P153DRAFT_310072</name>
</gene>
<organism evidence="3 4">
    <name type="scientific">Dothidotthia symphoricarpi CBS 119687</name>
    <dbReference type="NCBI Taxonomy" id="1392245"/>
    <lineage>
        <taxon>Eukaryota</taxon>
        <taxon>Fungi</taxon>
        <taxon>Dikarya</taxon>
        <taxon>Ascomycota</taxon>
        <taxon>Pezizomycotina</taxon>
        <taxon>Dothideomycetes</taxon>
        <taxon>Pleosporomycetidae</taxon>
        <taxon>Pleosporales</taxon>
        <taxon>Dothidotthiaceae</taxon>
        <taxon>Dothidotthia</taxon>
    </lineage>
</organism>
<protein>
    <recommendedName>
        <fullName evidence="2">Rhodopsin domain-containing protein</fullName>
    </recommendedName>
</protein>
<evidence type="ECO:0000259" key="2">
    <source>
        <dbReference type="Pfam" id="PF20684"/>
    </source>
</evidence>
<dbReference type="AlphaFoldDB" id="A0A6A6ARD6"/>
<proteinExistence type="predicted"/>
<keyword evidence="1" id="KW-0812">Transmembrane</keyword>
<keyword evidence="4" id="KW-1185">Reference proteome</keyword>
<dbReference type="PANTHER" id="PTHR38794:SF1">
    <property type="entry name" value="INTEGRAL MEMBRANE PROTEIN"/>
    <property type="match status" value="1"/>
</dbReference>
<feature type="transmembrane region" description="Helical" evidence="1">
    <location>
        <begin position="14"/>
        <end position="36"/>
    </location>
</feature>
<dbReference type="InterPro" id="IPR049326">
    <property type="entry name" value="Rhodopsin_dom_fungi"/>
</dbReference>
<dbReference type="OrthoDB" id="3918601at2759"/>